<dbReference type="Pfam" id="PF13358">
    <property type="entry name" value="DDE_3"/>
    <property type="match status" value="1"/>
</dbReference>
<accession>A0A8C1RBE1</accession>
<dbReference type="Proteomes" id="UP000694427">
    <property type="component" value="Unplaced"/>
</dbReference>
<keyword evidence="3" id="KW-1185">Reference proteome</keyword>
<reference evidence="2" key="1">
    <citation type="submission" date="2025-08" db="UniProtKB">
        <authorList>
            <consortium name="Ensembl"/>
        </authorList>
    </citation>
    <scope>IDENTIFICATION</scope>
</reference>
<evidence type="ECO:0000313" key="2">
    <source>
        <dbReference type="Ensembl" id="ENSCCRP00010101546.1"/>
    </source>
</evidence>
<dbReference type="InterPro" id="IPR038717">
    <property type="entry name" value="Tc1-like_DDE_dom"/>
</dbReference>
<dbReference type="AlphaFoldDB" id="A0A8C1RBE1"/>
<reference evidence="2" key="2">
    <citation type="submission" date="2025-09" db="UniProtKB">
        <authorList>
            <consortium name="Ensembl"/>
        </authorList>
    </citation>
    <scope>IDENTIFICATION</scope>
</reference>
<dbReference type="GO" id="GO:0003676">
    <property type="term" value="F:nucleic acid binding"/>
    <property type="evidence" value="ECO:0007669"/>
    <property type="project" value="InterPro"/>
</dbReference>
<organism evidence="2 3">
    <name type="scientific">Cyprinus carpio</name>
    <name type="common">Common carp</name>
    <dbReference type="NCBI Taxonomy" id="7962"/>
    <lineage>
        <taxon>Eukaryota</taxon>
        <taxon>Metazoa</taxon>
        <taxon>Chordata</taxon>
        <taxon>Craniata</taxon>
        <taxon>Vertebrata</taxon>
        <taxon>Euteleostomi</taxon>
        <taxon>Actinopterygii</taxon>
        <taxon>Neopterygii</taxon>
        <taxon>Teleostei</taxon>
        <taxon>Ostariophysi</taxon>
        <taxon>Cypriniformes</taxon>
        <taxon>Cyprinidae</taxon>
        <taxon>Cyprininae</taxon>
        <taxon>Cyprinus</taxon>
    </lineage>
</organism>
<protein>
    <recommendedName>
        <fullName evidence="1">Tc1-like transposase DDE domain-containing protein</fullName>
    </recommendedName>
</protein>
<dbReference type="Ensembl" id="ENSCCRT00010112798.1">
    <property type="protein sequence ID" value="ENSCCRP00010101546.1"/>
    <property type="gene ID" value="ENSCCRG00010044676.1"/>
</dbReference>
<dbReference type="Gene3D" id="3.30.420.10">
    <property type="entry name" value="Ribonuclease H-like superfamily/Ribonuclease H"/>
    <property type="match status" value="2"/>
</dbReference>
<dbReference type="InterPro" id="IPR036397">
    <property type="entry name" value="RNaseH_sf"/>
</dbReference>
<evidence type="ECO:0000259" key="1">
    <source>
        <dbReference type="Pfam" id="PF13358"/>
    </source>
</evidence>
<proteinExistence type="predicted"/>
<evidence type="ECO:0000313" key="3">
    <source>
        <dbReference type="Proteomes" id="UP000694427"/>
    </source>
</evidence>
<feature type="domain" description="Tc1-like transposase DDE" evidence="1">
    <location>
        <begin position="77"/>
        <end position="113"/>
    </location>
</feature>
<sequence length="114" mass="13577">MNRVWICLSTFKRSRTESAFCSDPESKINLFGSDRKHFVRHQTGERLKPMKYGGESVIVWGMFLQREMGLLYRYLGHTAKRIKQFLEVKNIEIMKWPAQSPDLNPTENLWKILW</sequence>
<name>A0A8C1RBE1_CYPCA</name>